<dbReference type="InterPro" id="IPR006597">
    <property type="entry name" value="Sel1-like"/>
</dbReference>
<protein>
    <submittedName>
        <fullName evidence="4">Uncharacterized protein</fullName>
    </submittedName>
</protein>
<reference evidence="5" key="1">
    <citation type="submission" date="2013-05" db="EMBL/GenBank/DDBJ databases">
        <title>The Genome sequence of Mucor circinelloides f. circinelloides 1006PhL.</title>
        <authorList>
            <consortium name="The Broad Institute Genomics Platform"/>
            <person name="Cuomo C."/>
            <person name="Earl A."/>
            <person name="Findley K."/>
            <person name="Lee S.C."/>
            <person name="Walker B."/>
            <person name="Young S."/>
            <person name="Zeng Q."/>
            <person name="Gargeya S."/>
            <person name="Fitzgerald M."/>
            <person name="Haas B."/>
            <person name="Abouelleil A."/>
            <person name="Allen A.W."/>
            <person name="Alvarado L."/>
            <person name="Arachchi H.M."/>
            <person name="Berlin A.M."/>
            <person name="Chapman S.B."/>
            <person name="Gainer-Dewar J."/>
            <person name="Goldberg J."/>
            <person name="Griggs A."/>
            <person name="Gujja S."/>
            <person name="Hansen M."/>
            <person name="Howarth C."/>
            <person name="Imamovic A."/>
            <person name="Ireland A."/>
            <person name="Larimer J."/>
            <person name="McCowan C."/>
            <person name="Murphy C."/>
            <person name="Pearson M."/>
            <person name="Poon T.W."/>
            <person name="Priest M."/>
            <person name="Roberts A."/>
            <person name="Saif S."/>
            <person name="Shea T."/>
            <person name="Sisk P."/>
            <person name="Sykes S."/>
            <person name="Wortman J."/>
            <person name="Nusbaum C."/>
            <person name="Birren B."/>
        </authorList>
    </citation>
    <scope>NUCLEOTIDE SEQUENCE [LARGE SCALE GENOMIC DNA]</scope>
    <source>
        <strain evidence="5">1006PhL</strain>
    </source>
</reference>
<accession>S2IUM3</accession>
<gene>
    <name evidence="4" type="ORF">HMPREF1544_12325</name>
</gene>
<dbReference type="InterPro" id="IPR011990">
    <property type="entry name" value="TPR-like_helical_dom_sf"/>
</dbReference>
<name>S2IUM3_MUCC1</name>
<evidence type="ECO:0000256" key="1">
    <source>
        <dbReference type="ARBA" id="ARBA00038101"/>
    </source>
</evidence>
<dbReference type="EMBL" id="KE124243">
    <property type="protein sequence ID" value="EPB80979.1"/>
    <property type="molecule type" value="Genomic_DNA"/>
</dbReference>
<dbReference type="STRING" id="1220926.S2IUM3"/>
<keyword evidence="5" id="KW-1185">Reference proteome</keyword>
<dbReference type="InParanoid" id="S2IUM3"/>
<comment type="similarity">
    <text evidence="1">Belongs to the sel-1 family.</text>
</comment>
<dbReference type="Pfam" id="PF08238">
    <property type="entry name" value="Sel1"/>
    <property type="match status" value="5"/>
</dbReference>
<dbReference type="SUPFAM" id="SSF81901">
    <property type="entry name" value="HCP-like"/>
    <property type="match status" value="2"/>
</dbReference>
<dbReference type="PANTHER" id="PTHR11102:SF160">
    <property type="entry name" value="ERAD-ASSOCIATED E3 UBIQUITIN-PROTEIN LIGASE COMPONENT HRD3"/>
    <property type="match status" value="1"/>
</dbReference>
<feature type="coiled-coil region" evidence="2">
    <location>
        <begin position="501"/>
        <end position="539"/>
    </location>
</feature>
<dbReference type="OrthoDB" id="2281109at2759"/>
<dbReference type="PANTHER" id="PTHR11102">
    <property type="entry name" value="SEL-1-LIKE PROTEIN"/>
    <property type="match status" value="1"/>
</dbReference>
<feature type="region of interest" description="Disordered" evidence="3">
    <location>
        <begin position="261"/>
        <end position="314"/>
    </location>
</feature>
<dbReference type="OMA" id="LSWDRMR"/>
<dbReference type="AlphaFoldDB" id="S2IUM3"/>
<keyword evidence="2" id="KW-0175">Coiled coil</keyword>
<dbReference type="VEuPathDB" id="FungiDB:HMPREF1544_12325"/>
<dbReference type="SMART" id="SM00671">
    <property type="entry name" value="SEL1"/>
    <property type="match status" value="4"/>
</dbReference>
<evidence type="ECO:0000313" key="5">
    <source>
        <dbReference type="Proteomes" id="UP000014254"/>
    </source>
</evidence>
<evidence type="ECO:0000256" key="2">
    <source>
        <dbReference type="SAM" id="Coils"/>
    </source>
</evidence>
<dbReference type="Proteomes" id="UP000014254">
    <property type="component" value="Unassembled WGS sequence"/>
</dbReference>
<dbReference type="InterPro" id="IPR050767">
    <property type="entry name" value="Sel1_AlgK"/>
</dbReference>
<dbReference type="Gene3D" id="1.25.40.10">
    <property type="entry name" value="Tetratricopeptide repeat domain"/>
    <property type="match status" value="1"/>
</dbReference>
<evidence type="ECO:0000313" key="4">
    <source>
        <dbReference type="EMBL" id="EPB80979.1"/>
    </source>
</evidence>
<sequence>MGTGGRKKNNYTAYQIYQKIPFHVERGEARYRMGKLCMANDDSFGRNYQAARKHFEDAALMGHGGARYSLGQMYEQGQGVEKDYAMAKRYYHQALDVGYEKAAKDIGMMFLRGPPGVFQDSCRAKMYLERYEEHYQRDADLHIALGDYYRLTKSGNYFSKAAGHYRKAIALNNGLGCYWIGQMYEQYSLRNLNEAVKWYQQGKTLKDAKCIWRLAQLHVSGEVLEKDIDTARALFTDAAKKGCEEAKKELNELNAQIAKKKPNSAGTVNATNIVKKGGPGTETTLSDRTTESKEKPNEKEGPSDKVEPTGNFQPLSWDRMRKCFEANGMVSYEAPAQASTTTPKSNEPLFKIIEIPPKHNANITNQQVRFKINEQFSRKPSKLALKDYDNKARGYKFKTKADLKKQFKKARVSSPFSPIQMLELSTIELQSKQAQITHALDTTNNFLFKNIMSLSLKLNRMSTEMEQAATTINSNNEDIVRKFEQVENSVDTKYKNVCQRLDMLERESAEKDKTIELLLAKLNTQSQQLETLMHLAERQ</sequence>
<evidence type="ECO:0000256" key="3">
    <source>
        <dbReference type="SAM" id="MobiDB-lite"/>
    </source>
</evidence>
<organism evidence="4 5">
    <name type="scientific">Mucor circinelloides f. circinelloides (strain 1006PhL)</name>
    <name type="common">Mucormycosis agent</name>
    <name type="synonym">Calyptromyces circinelloides</name>
    <dbReference type="NCBI Taxonomy" id="1220926"/>
    <lineage>
        <taxon>Eukaryota</taxon>
        <taxon>Fungi</taxon>
        <taxon>Fungi incertae sedis</taxon>
        <taxon>Mucoromycota</taxon>
        <taxon>Mucoromycotina</taxon>
        <taxon>Mucoromycetes</taxon>
        <taxon>Mucorales</taxon>
        <taxon>Mucorineae</taxon>
        <taxon>Mucoraceae</taxon>
        <taxon>Mucor</taxon>
    </lineage>
</organism>
<feature type="compositionally biased region" description="Basic and acidic residues" evidence="3">
    <location>
        <begin position="288"/>
        <end position="307"/>
    </location>
</feature>
<proteinExistence type="inferred from homology"/>